<comment type="caution">
    <text evidence="1">The sequence shown here is derived from an EMBL/GenBank/DDBJ whole genome shotgun (WGS) entry which is preliminary data.</text>
</comment>
<organism evidence="1 2">
    <name type="scientific">Striga asiatica</name>
    <name type="common">Asiatic witchweed</name>
    <name type="synonym">Buchnera asiatica</name>
    <dbReference type="NCBI Taxonomy" id="4170"/>
    <lineage>
        <taxon>Eukaryota</taxon>
        <taxon>Viridiplantae</taxon>
        <taxon>Streptophyta</taxon>
        <taxon>Embryophyta</taxon>
        <taxon>Tracheophyta</taxon>
        <taxon>Spermatophyta</taxon>
        <taxon>Magnoliopsida</taxon>
        <taxon>eudicotyledons</taxon>
        <taxon>Gunneridae</taxon>
        <taxon>Pentapetalae</taxon>
        <taxon>asterids</taxon>
        <taxon>lamiids</taxon>
        <taxon>Lamiales</taxon>
        <taxon>Orobanchaceae</taxon>
        <taxon>Buchnereae</taxon>
        <taxon>Striga</taxon>
    </lineage>
</organism>
<keyword evidence="1" id="KW-0418">Kinase</keyword>
<keyword evidence="2" id="KW-1185">Reference proteome</keyword>
<evidence type="ECO:0000313" key="2">
    <source>
        <dbReference type="Proteomes" id="UP000325081"/>
    </source>
</evidence>
<dbReference type="GO" id="GO:0016301">
    <property type="term" value="F:kinase activity"/>
    <property type="evidence" value="ECO:0007669"/>
    <property type="project" value="UniProtKB-KW"/>
</dbReference>
<accession>A0A5A7QIR4</accession>
<protein>
    <submittedName>
        <fullName evidence="1">Hydroxyethylthiazole kinase</fullName>
    </submittedName>
</protein>
<reference evidence="2" key="1">
    <citation type="journal article" date="2019" name="Curr. Biol.">
        <title>Genome Sequence of Striga asiatica Provides Insight into the Evolution of Plant Parasitism.</title>
        <authorList>
            <person name="Yoshida S."/>
            <person name="Kim S."/>
            <person name="Wafula E.K."/>
            <person name="Tanskanen J."/>
            <person name="Kim Y.M."/>
            <person name="Honaas L."/>
            <person name="Yang Z."/>
            <person name="Spallek T."/>
            <person name="Conn C.E."/>
            <person name="Ichihashi Y."/>
            <person name="Cheong K."/>
            <person name="Cui S."/>
            <person name="Der J.P."/>
            <person name="Gundlach H."/>
            <person name="Jiao Y."/>
            <person name="Hori C."/>
            <person name="Ishida J.K."/>
            <person name="Kasahara H."/>
            <person name="Kiba T."/>
            <person name="Kim M.S."/>
            <person name="Koo N."/>
            <person name="Laohavisit A."/>
            <person name="Lee Y.H."/>
            <person name="Lumba S."/>
            <person name="McCourt P."/>
            <person name="Mortimer J.C."/>
            <person name="Mutuku J.M."/>
            <person name="Nomura T."/>
            <person name="Sasaki-Sekimoto Y."/>
            <person name="Seto Y."/>
            <person name="Wang Y."/>
            <person name="Wakatake T."/>
            <person name="Sakakibara H."/>
            <person name="Demura T."/>
            <person name="Yamaguchi S."/>
            <person name="Yoneyama K."/>
            <person name="Manabe R.I."/>
            <person name="Nelson D.C."/>
            <person name="Schulman A.H."/>
            <person name="Timko M.P."/>
            <person name="dePamphilis C.W."/>
            <person name="Choi D."/>
            <person name="Shirasu K."/>
        </authorList>
    </citation>
    <scope>NUCLEOTIDE SEQUENCE [LARGE SCALE GENOMIC DNA]</scope>
    <source>
        <strain evidence="2">cv. UVA1</strain>
    </source>
</reference>
<dbReference type="AlphaFoldDB" id="A0A5A7QIR4"/>
<name>A0A5A7QIR4_STRAF</name>
<evidence type="ECO:0000313" key="1">
    <source>
        <dbReference type="EMBL" id="GER44387.1"/>
    </source>
</evidence>
<keyword evidence="1" id="KW-0808">Transferase</keyword>
<dbReference type="EMBL" id="BKCP01006948">
    <property type="protein sequence ID" value="GER44387.1"/>
    <property type="molecule type" value="Genomic_DNA"/>
</dbReference>
<proteinExistence type="predicted"/>
<sequence length="139" mass="14694">MGCSEVVPASPRPWQRLGSSDVGPVAGNRMDVGILVSCLVSVTGCSNRREGLDDVLSSGQFTLNRLKSDSQKFAPVAAACSWPGVADEGDARRDEIGLMGVPELMEAVGYGDVVSDGGGWMTERNGENSFGKKKKTRSK</sequence>
<gene>
    <name evidence="1" type="ORF">STAS_21288</name>
</gene>
<dbReference type="Proteomes" id="UP000325081">
    <property type="component" value="Unassembled WGS sequence"/>
</dbReference>